<sequence length="299" mass="34600">MISIIIPTYNRDEMLNLTLSSLVQVIDGIDAEIIVVNDCPERVPQVNGKFLSNVKIVNNPKKGVGAARNYGVETSRGEYIIFMDDDFLISKESILGLVKLLIIHPDKVFNPSWIYPPDLLEDASKMKFGRYIIREGFTSLKDRMKDYGWINDSIFERVNGLSSGLLAISRENFIKTGGYDTDMVFGNDRDFSLRIKASGIKLYIAPFISAFHNERDKLNLHSWLNRRKFGVQQLVKHKMVAIPNYNPIKKILLKLFSRYKNVLFFIENYIPNKKYLDWLYSKVLNILFAVYLFEAYTEK</sequence>
<dbReference type="Pfam" id="PF00535">
    <property type="entry name" value="Glycos_transf_2"/>
    <property type="match status" value="1"/>
</dbReference>
<dbReference type="RefSeq" id="WP_123132405.1">
    <property type="nucleotide sequence ID" value="NZ_RJJE01000007.1"/>
</dbReference>
<evidence type="ECO:0000313" key="2">
    <source>
        <dbReference type="EMBL" id="RNI30862.1"/>
    </source>
</evidence>
<evidence type="ECO:0000313" key="3">
    <source>
        <dbReference type="Proteomes" id="UP000271010"/>
    </source>
</evidence>
<name>A0A3M9MZ77_9BACT</name>
<gene>
    <name evidence="2" type="ORF">EFA69_07090</name>
</gene>
<proteinExistence type="predicted"/>
<dbReference type="GO" id="GO:0016740">
    <property type="term" value="F:transferase activity"/>
    <property type="evidence" value="ECO:0007669"/>
    <property type="project" value="UniProtKB-KW"/>
</dbReference>
<keyword evidence="2" id="KW-0808">Transferase</keyword>
<dbReference type="InterPro" id="IPR029044">
    <property type="entry name" value="Nucleotide-diphossugar_trans"/>
</dbReference>
<dbReference type="PANTHER" id="PTHR43685:SF3">
    <property type="entry name" value="SLR2126 PROTEIN"/>
    <property type="match status" value="1"/>
</dbReference>
<feature type="domain" description="Glycosyltransferase 2-like" evidence="1">
    <location>
        <begin position="3"/>
        <end position="135"/>
    </location>
</feature>
<accession>A0A3M9MZ77</accession>
<comment type="caution">
    <text evidence="2">The sequence shown here is derived from an EMBL/GenBank/DDBJ whole genome shotgun (WGS) entry which is preliminary data.</text>
</comment>
<organism evidence="2 3">
    <name type="scientific">Rufibacter immobilis</name>
    <dbReference type="NCBI Taxonomy" id="1348778"/>
    <lineage>
        <taxon>Bacteria</taxon>
        <taxon>Pseudomonadati</taxon>
        <taxon>Bacteroidota</taxon>
        <taxon>Cytophagia</taxon>
        <taxon>Cytophagales</taxon>
        <taxon>Hymenobacteraceae</taxon>
        <taxon>Rufibacter</taxon>
    </lineage>
</organism>
<dbReference type="OrthoDB" id="9810303at2"/>
<evidence type="ECO:0000259" key="1">
    <source>
        <dbReference type="Pfam" id="PF00535"/>
    </source>
</evidence>
<dbReference type="InterPro" id="IPR001173">
    <property type="entry name" value="Glyco_trans_2-like"/>
</dbReference>
<protein>
    <submittedName>
        <fullName evidence="2">Glycosyltransferase family 2 protein</fullName>
    </submittedName>
</protein>
<keyword evidence="3" id="KW-1185">Reference proteome</keyword>
<dbReference type="InterPro" id="IPR050834">
    <property type="entry name" value="Glycosyltransf_2"/>
</dbReference>
<dbReference type="AlphaFoldDB" id="A0A3M9MZ77"/>
<reference evidence="2 3" key="1">
    <citation type="submission" date="2018-11" db="EMBL/GenBank/DDBJ databases">
        <title>Rufibacter latericius sp. nov., isolated from water in Baiyang Lake.</title>
        <authorList>
            <person name="Yang Y."/>
        </authorList>
    </citation>
    <scope>NUCLEOTIDE SEQUENCE [LARGE SCALE GENOMIC DNA]</scope>
    <source>
        <strain evidence="2 3">MCC P1</strain>
    </source>
</reference>
<dbReference type="Gene3D" id="3.90.550.10">
    <property type="entry name" value="Spore Coat Polysaccharide Biosynthesis Protein SpsA, Chain A"/>
    <property type="match status" value="1"/>
</dbReference>
<dbReference type="SUPFAM" id="SSF53448">
    <property type="entry name" value="Nucleotide-diphospho-sugar transferases"/>
    <property type="match status" value="1"/>
</dbReference>
<dbReference type="Proteomes" id="UP000271010">
    <property type="component" value="Unassembled WGS sequence"/>
</dbReference>
<dbReference type="PANTHER" id="PTHR43685">
    <property type="entry name" value="GLYCOSYLTRANSFERASE"/>
    <property type="match status" value="1"/>
</dbReference>
<dbReference type="EMBL" id="RJJE01000007">
    <property type="protein sequence ID" value="RNI30862.1"/>
    <property type="molecule type" value="Genomic_DNA"/>
</dbReference>